<keyword evidence="6 7" id="KW-0472">Membrane</keyword>
<reference evidence="9 10" key="2">
    <citation type="journal article" date="2002" name="Nucleic Acids Res.">
        <title>Genome sequence of Oceanobacillus iheyensis isolated from the Iheya Ridge and its unexpected adaptive capabilities to extreme environments.</title>
        <authorList>
            <person name="Takami H."/>
            <person name="Takaki Y."/>
            <person name="Uchiyama I."/>
        </authorList>
    </citation>
    <scope>NUCLEOTIDE SEQUENCE [LARGE SCALE GENOMIC DNA]</scope>
    <source>
        <strain evidence="10">DSM 14371 / CIP 107618 / JCM 11309 / KCTC 3954 / HTE831</strain>
    </source>
</reference>
<feature type="domain" description="ABC transmembrane type-1" evidence="8">
    <location>
        <begin position="69"/>
        <end position="258"/>
    </location>
</feature>
<feature type="transmembrane region" description="Helical" evidence="7">
    <location>
        <begin position="180"/>
        <end position="205"/>
    </location>
</feature>
<feature type="transmembrane region" description="Helical" evidence="7">
    <location>
        <begin position="101"/>
        <end position="128"/>
    </location>
</feature>
<dbReference type="EMBL" id="BA000028">
    <property type="protein sequence ID" value="BAC14524.1"/>
    <property type="molecule type" value="Genomic_DNA"/>
</dbReference>
<keyword evidence="3" id="KW-1003">Cell membrane</keyword>
<dbReference type="Gene3D" id="1.10.3720.10">
    <property type="entry name" value="MetI-like"/>
    <property type="match status" value="1"/>
</dbReference>
<dbReference type="GO" id="GO:0005886">
    <property type="term" value="C:plasma membrane"/>
    <property type="evidence" value="ECO:0007669"/>
    <property type="project" value="UniProtKB-SubCell"/>
</dbReference>
<dbReference type="InterPro" id="IPR000515">
    <property type="entry name" value="MetI-like"/>
</dbReference>
<feature type="transmembrane region" description="Helical" evidence="7">
    <location>
        <begin position="73"/>
        <end position="94"/>
    </location>
</feature>
<comment type="similarity">
    <text evidence="7">Belongs to the binding-protein-dependent transport system permease family.</text>
</comment>
<evidence type="ECO:0000256" key="6">
    <source>
        <dbReference type="ARBA" id="ARBA00023136"/>
    </source>
</evidence>
<name>Q8ENB9_OCEIH</name>
<dbReference type="InterPro" id="IPR035906">
    <property type="entry name" value="MetI-like_sf"/>
</dbReference>
<evidence type="ECO:0000256" key="1">
    <source>
        <dbReference type="ARBA" id="ARBA00004651"/>
    </source>
</evidence>
<dbReference type="PROSITE" id="PS50928">
    <property type="entry name" value="ABC_TM1"/>
    <property type="match status" value="1"/>
</dbReference>
<gene>
    <name evidence="9" type="ordered locus">OB2568</name>
</gene>
<keyword evidence="10" id="KW-1185">Reference proteome</keyword>
<accession>Q8ENB9</accession>
<keyword evidence="2 7" id="KW-0813">Transport</keyword>
<dbReference type="PANTHER" id="PTHR43744">
    <property type="entry name" value="ABC TRANSPORTER PERMEASE PROTEIN MG189-RELATED-RELATED"/>
    <property type="match status" value="1"/>
</dbReference>
<evidence type="ECO:0000313" key="10">
    <source>
        <dbReference type="Proteomes" id="UP000000822"/>
    </source>
</evidence>
<evidence type="ECO:0000256" key="3">
    <source>
        <dbReference type="ARBA" id="ARBA00022475"/>
    </source>
</evidence>
<feature type="transmembrane region" description="Helical" evidence="7">
    <location>
        <begin position="9"/>
        <end position="30"/>
    </location>
</feature>
<evidence type="ECO:0000256" key="7">
    <source>
        <dbReference type="RuleBase" id="RU363032"/>
    </source>
</evidence>
<dbReference type="Pfam" id="PF00528">
    <property type="entry name" value="BPD_transp_1"/>
    <property type="match status" value="1"/>
</dbReference>
<dbReference type="KEGG" id="oih:OB2568"/>
<dbReference type="PANTHER" id="PTHR43744:SF8">
    <property type="entry name" value="SN-GLYCEROL-3-PHOSPHATE TRANSPORT SYSTEM PERMEASE PROTEIN UGPE"/>
    <property type="match status" value="1"/>
</dbReference>
<evidence type="ECO:0000259" key="8">
    <source>
        <dbReference type="PROSITE" id="PS50928"/>
    </source>
</evidence>
<evidence type="ECO:0000256" key="5">
    <source>
        <dbReference type="ARBA" id="ARBA00022989"/>
    </source>
</evidence>
<dbReference type="STRING" id="221109.gene:10734820"/>
<evidence type="ECO:0000256" key="2">
    <source>
        <dbReference type="ARBA" id="ARBA00022448"/>
    </source>
</evidence>
<evidence type="ECO:0000256" key="4">
    <source>
        <dbReference type="ARBA" id="ARBA00022692"/>
    </source>
</evidence>
<sequence length="278" mass="31532">MKAKKRNRILLLILGLILMLLWLSPFYLMFVNAFKTKNDIFTNILGFPTEWTFDNFIQAFIDLDFANSLFNSILISLLSVGIIIIFSSMAGYALARNTSKLSAFLFMIFVAAMLIPFQSVMIPLVSIFGQVEMLNRWGLIFMYLGFGSSLSIFLYHGAMTGISKSLDEAATIDGANKWQLFWKIIFPMLKPISVTVMILNLIWIWNDYLLPSLVLSANEATIPLKMFFFFGQYTKQWHLALAGLTIAIIPVIIIYFIAQKHIIKGVSDGAVKVIPRNK</sequence>
<protein>
    <submittedName>
        <fullName evidence="9">Multiple sugar-binding transport system permease</fullName>
    </submittedName>
</protein>
<dbReference type="CDD" id="cd06261">
    <property type="entry name" value="TM_PBP2"/>
    <property type="match status" value="1"/>
</dbReference>
<dbReference type="OrthoDB" id="9772609at2"/>
<dbReference type="PhylomeDB" id="Q8ENB9"/>
<comment type="subcellular location">
    <subcellularLocation>
        <location evidence="1 7">Cell membrane</location>
        <topology evidence="1 7">Multi-pass membrane protein</topology>
    </subcellularLocation>
</comment>
<keyword evidence="4 7" id="KW-0812">Transmembrane</keyword>
<dbReference type="eggNOG" id="COG0395">
    <property type="taxonomic scope" value="Bacteria"/>
</dbReference>
<dbReference type="Proteomes" id="UP000000822">
    <property type="component" value="Chromosome"/>
</dbReference>
<dbReference type="GO" id="GO:0055085">
    <property type="term" value="P:transmembrane transport"/>
    <property type="evidence" value="ECO:0007669"/>
    <property type="project" value="InterPro"/>
</dbReference>
<dbReference type="AlphaFoldDB" id="Q8ENB9"/>
<dbReference type="SUPFAM" id="SSF161098">
    <property type="entry name" value="MetI-like"/>
    <property type="match status" value="1"/>
</dbReference>
<feature type="transmembrane region" description="Helical" evidence="7">
    <location>
        <begin position="237"/>
        <end position="258"/>
    </location>
</feature>
<dbReference type="RefSeq" id="WP_011066961.1">
    <property type="nucleotide sequence ID" value="NC_004193.1"/>
</dbReference>
<feature type="transmembrane region" description="Helical" evidence="7">
    <location>
        <begin position="140"/>
        <end position="159"/>
    </location>
</feature>
<organism evidence="9 10">
    <name type="scientific">Oceanobacillus iheyensis (strain DSM 14371 / CIP 107618 / JCM 11309 / KCTC 3954 / HTE831)</name>
    <dbReference type="NCBI Taxonomy" id="221109"/>
    <lineage>
        <taxon>Bacteria</taxon>
        <taxon>Bacillati</taxon>
        <taxon>Bacillota</taxon>
        <taxon>Bacilli</taxon>
        <taxon>Bacillales</taxon>
        <taxon>Bacillaceae</taxon>
        <taxon>Oceanobacillus</taxon>
    </lineage>
</organism>
<evidence type="ECO:0000313" key="9">
    <source>
        <dbReference type="EMBL" id="BAC14524.1"/>
    </source>
</evidence>
<reference evidence="9 10" key="1">
    <citation type="journal article" date="2001" name="FEMS Microbiol. Lett.">
        <title>Oceanobacillus iheyensis gen. nov., sp. nov., a deep-sea extremely halotolerant and alkaliphilic species isolated from a depth of 1050 m on the Iheya Ridge.</title>
        <authorList>
            <person name="Lu J."/>
            <person name="Nogi Y."/>
            <person name="Takami H."/>
        </authorList>
    </citation>
    <scope>NUCLEOTIDE SEQUENCE [LARGE SCALE GENOMIC DNA]</scope>
    <source>
        <strain evidence="10">DSM 14371 / CIP 107618 / JCM 11309 / KCTC 3954 / HTE831</strain>
    </source>
</reference>
<proteinExistence type="inferred from homology"/>
<keyword evidence="5 7" id="KW-1133">Transmembrane helix</keyword>
<dbReference type="HOGENOM" id="CLU_016047_1_2_9"/>